<reference evidence="2" key="1">
    <citation type="journal article" date="2022" name="Mol. Ecol. Resour.">
        <title>The genomes of chicory, endive, great burdock and yacon provide insights into Asteraceae palaeo-polyploidization history and plant inulin production.</title>
        <authorList>
            <person name="Fan W."/>
            <person name="Wang S."/>
            <person name="Wang H."/>
            <person name="Wang A."/>
            <person name="Jiang F."/>
            <person name="Liu H."/>
            <person name="Zhao H."/>
            <person name="Xu D."/>
            <person name="Zhang Y."/>
        </authorList>
    </citation>
    <scope>NUCLEOTIDE SEQUENCE [LARGE SCALE GENOMIC DNA]</scope>
    <source>
        <strain evidence="2">cv. Yunnan</strain>
    </source>
</reference>
<protein>
    <submittedName>
        <fullName evidence="1">Uncharacterized protein</fullName>
    </submittedName>
</protein>
<sequence length="221" mass="25694">MLRLKDGTNDFYKKQQLQELAMPSGILREETGQMLCVPQEVVRRAAFILDATTKGIHIDRARDEKITVHDDQYKNAVEKMVGFNAINGDFQIRRDMGMAQEFPKPYRKKKDKGAEEGLRCGRLAVTFFKILRLNIEMISMDSLSSYTSRKDILRARSPPSPYDSLIKFKRIDSWWEIPIKDPLLQHAASAYLQPMSSEPDSDERCRFWKLKDCFCGFFRRG</sequence>
<reference evidence="1 2" key="2">
    <citation type="journal article" date="2022" name="Mol. Ecol. Resour.">
        <title>The genomes of chicory, endive, great burdock and yacon provide insights into Asteraceae paleo-polyploidization history and plant inulin production.</title>
        <authorList>
            <person name="Fan W."/>
            <person name="Wang S."/>
            <person name="Wang H."/>
            <person name="Wang A."/>
            <person name="Jiang F."/>
            <person name="Liu H."/>
            <person name="Zhao H."/>
            <person name="Xu D."/>
            <person name="Zhang Y."/>
        </authorList>
    </citation>
    <scope>NUCLEOTIDE SEQUENCE [LARGE SCALE GENOMIC DNA]</scope>
    <source>
        <strain evidence="2">cv. Yunnan</strain>
        <tissue evidence="1">Leaves</tissue>
    </source>
</reference>
<name>A0ACB9FTV3_9ASTR</name>
<keyword evidence="2" id="KW-1185">Reference proteome</keyword>
<evidence type="ECO:0000313" key="2">
    <source>
        <dbReference type="Proteomes" id="UP001056120"/>
    </source>
</evidence>
<dbReference type="Proteomes" id="UP001056120">
    <property type="component" value="Linkage Group LG16"/>
</dbReference>
<accession>A0ACB9FTV3</accession>
<comment type="caution">
    <text evidence="1">The sequence shown here is derived from an EMBL/GenBank/DDBJ whole genome shotgun (WGS) entry which is preliminary data.</text>
</comment>
<evidence type="ECO:0000313" key="1">
    <source>
        <dbReference type="EMBL" id="KAI3774265.1"/>
    </source>
</evidence>
<gene>
    <name evidence="1" type="ORF">L1987_48813</name>
</gene>
<dbReference type="EMBL" id="CM042033">
    <property type="protein sequence ID" value="KAI3774265.1"/>
    <property type="molecule type" value="Genomic_DNA"/>
</dbReference>
<organism evidence="1 2">
    <name type="scientific">Smallanthus sonchifolius</name>
    <dbReference type="NCBI Taxonomy" id="185202"/>
    <lineage>
        <taxon>Eukaryota</taxon>
        <taxon>Viridiplantae</taxon>
        <taxon>Streptophyta</taxon>
        <taxon>Embryophyta</taxon>
        <taxon>Tracheophyta</taxon>
        <taxon>Spermatophyta</taxon>
        <taxon>Magnoliopsida</taxon>
        <taxon>eudicotyledons</taxon>
        <taxon>Gunneridae</taxon>
        <taxon>Pentapetalae</taxon>
        <taxon>asterids</taxon>
        <taxon>campanulids</taxon>
        <taxon>Asterales</taxon>
        <taxon>Asteraceae</taxon>
        <taxon>Asteroideae</taxon>
        <taxon>Heliantheae alliance</taxon>
        <taxon>Millerieae</taxon>
        <taxon>Smallanthus</taxon>
    </lineage>
</organism>
<proteinExistence type="predicted"/>